<evidence type="ECO:0000256" key="7">
    <source>
        <dbReference type="ARBA" id="ARBA00022884"/>
    </source>
</evidence>
<keyword evidence="10" id="KW-0464">Manganese</keyword>
<evidence type="ECO:0000259" key="14">
    <source>
        <dbReference type="PROSITE" id="PS51749"/>
    </source>
</evidence>
<dbReference type="Pfam" id="PF13395">
    <property type="entry name" value="HNH_4"/>
    <property type="match status" value="1"/>
</dbReference>
<dbReference type="GO" id="GO:0051607">
    <property type="term" value="P:defense response to virus"/>
    <property type="evidence" value="ECO:0007669"/>
    <property type="project" value="UniProtKB-UniRule"/>
</dbReference>
<dbReference type="Pfam" id="PF18541">
    <property type="entry name" value="RuvC_III"/>
    <property type="match status" value="1"/>
</dbReference>
<name>A0A3N0EFP5_SINP1</name>
<proteinExistence type="inferred from homology"/>
<comment type="similarity">
    <text evidence="12">Belongs to the CRISPR-associated Cas9 family.</text>
</comment>
<feature type="binding site" evidence="12">
    <location>
        <position position="8"/>
    </location>
    <ligand>
        <name>Mg(2+)</name>
        <dbReference type="ChEBI" id="CHEBI:18420"/>
        <label>1</label>
    </ligand>
</feature>
<evidence type="ECO:0000313" key="15">
    <source>
        <dbReference type="EMBL" id="RNL86700.1"/>
    </source>
</evidence>
<dbReference type="GO" id="GO:0043571">
    <property type="term" value="P:maintenance of CRISPR repeat elements"/>
    <property type="evidence" value="ECO:0007669"/>
    <property type="project" value="UniProtKB-UniRule"/>
</dbReference>
<dbReference type="EMBL" id="RJTM01000078">
    <property type="protein sequence ID" value="RNL86700.1"/>
    <property type="molecule type" value="Genomic_DNA"/>
</dbReference>
<comment type="function">
    <text evidence="12">CRISPR (clustered regularly interspaced short palindromic repeat) is an adaptive immune system that provides protection against mobile genetic elements (viruses, transposable elements and conjugative plasmids). CRISPR clusters contain spacers, sequences complementary to antecedent mobile elements, and target invading nucleic acids. CRISPR clusters are transcribed and processed into CRISPR RNA (crRNA). In type II CRISPR systems correct processing of pre-crRNA requires a trans-encoded small RNA (tracrRNA), endogenous ribonuclease 3 (rnc) and this protein. The tracrRNA serves as a guide for ribonuclease 3-aided processing of pre-crRNA. Subsequently Cas9/crRNA/tracrRNA endonucleolytically cleaves linear or circular dsDNA target complementary to the spacer; Cas9 is inactive in the absence of the 2 guide RNAs (gRNA). Cas9 recognizes the protospacer adjacent motif (PAM) in the CRISPR repeat sequences to help distinguish self versus nonself, as targets within the bacterial CRISPR locus do not have PAMs. PAM recognition is also required for catalytic activity.</text>
</comment>
<comment type="caution">
    <text evidence="15">The sequence shown here is derived from an EMBL/GenBank/DDBJ whole genome shotgun (WGS) entry which is preliminary data.</text>
</comment>
<evidence type="ECO:0000256" key="6">
    <source>
        <dbReference type="ARBA" id="ARBA00022842"/>
    </source>
</evidence>
<feature type="binding site" evidence="12">
    <location>
        <position position="8"/>
    </location>
    <ligand>
        <name>Mg(2+)</name>
        <dbReference type="ChEBI" id="CHEBI:18420"/>
        <label>2</label>
    </ligand>
</feature>
<evidence type="ECO:0000256" key="2">
    <source>
        <dbReference type="ARBA" id="ARBA00022722"/>
    </source>
</evidence>
<keyword evidence="9 12" id="KW-0238">DNA-binding</keyword>
<dbReference type="GO" id="GO:0016787">
    <property type="term" value="F:hydrolase activity"/>
    <property type="evidence" value="ECO:0007669"/>
    <property type="project" value="UniProtKB-KW"/>
</dbReference>
<keyword evidence="2 12" id="KW-0540">Nuclease</keyword>
<gene>
    <name evidence="12" type="primary">cas9</name>
    <name evidence="15" type="ORF">ED312_11245</name>
</gene>
<accession>A0A3N0EFP5</accession>
<evidence type="ECO:0000256" key="13">
    <source>
        <dbReference type="SAM" id="MobiDB-lite"/>
    </source>
</evidence>
<dbReference type="InterPro" id="IPR033114">
    <property type="entry name" value="HNH_CAS9"/>
</dbReference>
<keyword evidence="4 12" id="KW-0255">Endonuclease</keyword>
<evidence type="ECO:0000256" key="10">
    <source>
        <dbReference type="ARBA" id="ARBA00023211"/>
    </source>
</evidence>
<dbReference type="GO" id="GO:0003723">
    <property type="term" value="F:RNA binding"/>
    <property type="evidence" value="ECO:0007669"/>
    <property type="project" value="UniProtKB-UniRule"/>
</dbReference>
<dbReference type="HAMAP" id="MF_01480">
    <property type="entry name" value="Cas9"/>
    <property type="match status" value="1"/>
</dbReference>
<protein>
    <recommendedName>
        <fullName evidence="12">CRISPR-associated endonuclease Cas9</fullName>
        <ecNumber evidence="12">3.1.-.-</ecNumber>
    </recommendedName>
</protein>
<evidence type="ECO:0000256" key="12">
    <source>
        <dbReference type="HAMAP-Rule" id="MF_01480"/>
    </source>
</evidence>
<feature type="region of interest" description="Disordered" evidence="13">
    <location>
        <begin position="1194"/>
        <end position="1213"/>
    </location>
</feature>
<evidence type="ECO:0000256" key="4">
    <source>
        <dbReference type="ARBA" id="ARBA00022759"/>
    </source>
</evidence>
<feature type="binding site" evidence="12">
    <location>
        <position position="1100"/>
    </location>
    <ligand>
        <name>Mg(2+)</name>
        <dbReference type="ChEBI" id="CHEBI:18420"/>
        <label>2</label>
    </ligand>
</feature>
<evidence type="ECO:0000256" key="9">
    <source>
        <dbReference type="ARBA" id="ARBA00023125"/>
    </source>
</evidence>
<keyword evidence="3 12" id="KW-0479">Metal-binding</keyword>
<dbReference type="RefSeq" id="WP_123216117.1">
    <property type="nucleotide sequence ID" value="NZ_RJTM01000078.1"/>
</dbReference>
<dbReference type="InterPro" id="IPR041383">
    <property type="entry name" value="RuvC_III"/>
</dbReference>
<comment type="cofactor">
    <cofactor evidence="1 12">
        <name>Mg(2+)</name>
        <dbReference type="ChEBI" id="CHEBI:18420"/>
    </cofactor>
</comment>
<evidence type="ECO:0000256" key="11">
    <source>
        <dbReference type="ARBA" id="ARBA00046380"/>
    </source>
</evidence>
<evidence type="ECO:0000256" key="5">
    <source>
        <dbReference type="ARBA" id="ARBA00022801"/>
    </source>
</evidence>
<dbReference type="Gene3D" id="1.10.30.50">
    <property type="match status" value="1"/>
</dbReference>
<dbReference type="PROSITE" id="PS51749">
    <property type="entry name" value="HNH_CAS9"/>
    <property type="match status" value="1"/>
</dbReference>
<keyword evidence="7 12" id="KW-0694">RNA-binding</keyword>
<evidence type="ECO:0000256" key="8">
    <source>
        <dbReference type="ARBA" id="ARBA00023118"/>
    </source>
</evidence>
<dbReference type="Gene3D" id="3.30.420.10">
    <property type="entry name" value="Ribonuclease H-like superfamily/Ribonuclease H"/>
    <property type="match status" value="2"/>
</dbReference>
<evidence type="ECO:0000256" key="3">
    <source>
        <dbReference type="ARBA" id="ARBA00022723"/>
    </source>
</evidence>
<keyword evidence="16" id="KW-1185">Reference proteome</keyword>
<dbReference type="InterPro" id="IPR032239">
    <property type="entry name" value="Cas9-BH"/>
</dbReference>
<sequence length="1503" mass="178326">MKRILGLDLGTNSIGWALIEQDFDNKEGSILRLGSRIIPMSQDVLGKFDSGLSHSQTEERTGYRGVRRLYQRDNLRRERLHRVLNILGFLPKHYADSIDFIRNLGQFKPGTEEKINYRQDESGKYKFLFMRSFNEMVSDFKQKQPQLFYVKPNGQETKIPYDWTIYYLRKKALSQRIDKEELAWIILNFNQKRGYYQLRGEEIDEDKDKQFIQLKVKEVLDTGEKVKGNTLYNVIFENGWEYDRQITKVEGWEGRTKEFIVTTKTLTSGEVKRTYKAVDSEKDWIAIKAKTEQDIDQSDKTIGEYIYDTLLHTPTQKIRGKLVKTIERKFYKEEFRKIIFRQIELQPELFTKELYEKCIEELYPRNEAHRTSIQDKGFEHLFTEDILFYQRPLRSQKSNIAGCQFEFREYKKKNEKTRKEEIVKEPVKAISKSHPLFQEFRLWQWLQNLRIYNKETIIDGKEKDLTADLLQTEDDWTDLFDFLTTKQTVEQKHIIDYFIKKKSLNKANKDNYRWNYVYDEEKKESKKYPCCETRVQFTSRLNKVEGIENTNYFLSEKTRVGKKENSPLISREEQLWHIIYSVKDLNEYKSALQKFAQKHSINEDSFVEHFIKFPPFDSDYGSYSKKAIEKLLPLMRVGKYWDEVFIDDNTSNRIQKLIDGEYDEKIKNRVREKTISLSERSDFRGLPLWLASYVVYDRHSEIGEIQQWEMSYDIQNYLYEFKQHSLRNPIVEQIVTETLRVVKDIWEYYAEKDNVPYEMVYDERKKKKVRSYHKFFEEIHVELGREMKNPADKRKQISQRISENENTNYRIKEILQELMNDPEVQGEVRPYSPSQQDLLKLYEEGIYQNPDVKYDKVSEDEVQKIRRNNNPSKNDIIRYKLWLEQGYISPYTGKPIQLSKLFTREYDIEHIIPQSRYFDNSLSNKIICERDVNDDKGNKTAYEYLKEKGGESINGHRLFKLEEFESHVSKYFKNNKLKLKNLLSEDIPEGFINRQMNDSRYISKLIKGLLSNIVREQNEREATSKKLIPVTGTITSKLKQDWGLNDKWNEIIAPRFKRLNVLTKSDKFGFWDKEINAFRIQVPDEISKGFNKKRIDHRHHALDALVVACTTRNHTHYLSALNAENKNYGLRDKLLIKNEKGDYTKTFQMPWVGFPVEVRKALEETVVSFKQNTRVINKTINKFWSYTGENGNFNKGKDGKPKKKLRKQTKGDSWSIRKSLHKETVSGLYNIDTPKGKIATSVRTALSEIKNEKQLAKITDQRIREVILPNHLKNYLDEKRKAQYDLAFSEEGIEDLNKNIVQLNEGKNHQPIRKVKQFEIGSKFQVGETGNNAKKYVEAAKGTNLFFAVYWDKEKQKRNFETIPLNEVIAHQKQVAHLPKEERTPIQPKPEKGEFMFTLSPNDLVYVPTDEEIENPSLVDFENLNKEQTNRVYKMEKASGNECYFIRHDIAQLIKQYDAKTKLGELSSQNKLETTMDFDKIRIKEICWKLKIDRLGNISKAKK</sequence>
<dbReference type="InterPro" id="IPR003615">
    <property type="entry name" value="HNH_nuc"/>
</dbReference>
<feature type="binding site" evidence="12">
    <location>
        <position position="786"/>
    </location>
    <ligand>
        <name>Mg(2+)</name>
        <dbReference type="ChEBI" id="CHEBI:18420"/>
        <label>2</label>
    </ligand>
</feature>
<keyword evidence="5 12" id="KW-0378">Hydrolase</keyword>
<evidence type="ECO:0000256" key="1">
    <source>
        <dbReference type="ARBA" id="ARBA00001946"/>
    </source>
</evidence>
<comment type="subunit">
    <text evidence="11 12">Monomer. Binds crRNA and tracrRNA.</text>
</comment>
<keyword evidence="8 12" id="KW-0051">Antiviral defense</keyword>
<dbReference type="Proteomes" id="UP000267469">
    <property type="component" value="Unassembled WGS sequence"/>
</dbReference>
<comment type="domain">
    <text evidence="12">Has 2 endonuclease domains. The discontinuous RuvC-like domain cleaves the target DNA noncomplementary to crRNA while the HNH nuclease domain cleaves the target DNA complementary to crRNA.</text>
</comment>
<organism evidence="15 16">
    <name type="scientific">Sinomicrobium pectinilyticum</name>
    <dbReference type="NCBI Taxonomy" id="1084421"/>
    <lineage>
        <taxon>Bacteria</taxon>
        <taxon>Pseudomonadati</taxon>
        <taxon>Bacteroidota</taxon>
        <taxon>Flavobacteriia</taxon>
        <taxon>Flavobacteriales</taxon>
        <taxon>Flavobacteriaceae</taxon>
        <taxon>Sinomicrobium</taxon>
    </lineage>
</organism>
<dbReference type="EC" id="3.1.-.-" evidence="12"/>
<feature type="active site" description="For RuvC-like nuclease domain" evidence="12">
    <location>
        <position position="8"/>
    </location>
</feature>
<dbReference type="OrthoDB" id="9777169at2"/>
<feature type="binding site" evidence="12">
    <location>
        <position position="786"/>
    </location>
    <ligand>
        <name>Mg(2+)</name>
        <dbReference type="ChEBI" id="CHEBI:18420"/>
        <label>1</label>
    </ligand>
</feature>
<dbReference type="InterPro" id="IPR036397">
    <property type="entry name" value="RNaseH_sf"/>
</dbReference>
<dbReference type="Pfam" id="PF16593">
    <property type="entry name" value="Cas9-BH"/>
    <property type="match status" value="1"/>
</dbReference>
<dbReference type="GO" id="GO:0003677">
    <property type="term" value="F:DNA binding"/>
    <property type="evidence" value="ECO:0007669"/>
    <property type="project" value="UniProtKB-UniRule"/>
</dbReference>
<dbReference type="GO" id="GO:0004519">
    <property type="term" value="F:endonuclease activity"/>
    <property type="evidence" value="ECO:0007669"/>
    <property type="project" value="UniProtKB-UniRule"/>
</dbReference>
<keyword evidence="6 12" id="KW-0460">Magnesium</keyword>
<feature type="domain" description="HNH Cas9-type" evidence="14">
    <location>
        <begin position="832"/>
        <end position="996"/>
    </location>
</feature>
<evidence type="ECO:0000313" key="16">
    <source>
        <dbReference type="Proteomes" id="UP000267469"/>
    </source>
</evidence>
<dbReference type="InterPro" id="IPR028629">
    <property type="entry name" value="Cas9"/>
</dbReference>
<dbReference type="NCBIfam" id="TIGR01865">
    <property type="entry name" value="cas_Csn1"/>
    <property type="match status" value="1"/>
</dbReference>
<dbReference type="GO" id="GO:0046872">
    <property type="term" value="F:metal ion binding"/>
    <property type="evidence" value="ECO:0007669"/>
    <property type="project" value="UniProtKB-UniRule"/>
</dbReference>
<reference evidence="15 16" key="1">
    <citation type="submission" date="2018-10" db="EMBL/GenBank/DDBJ databases">
        <title>Sinomicrobium pectinilyticum sp. nov., a pectinase-producing bacterium isolated from alkaline and saline soil, and emended description of the genus Sinomicrobium.</title>
        <authorList>
            <person name="Cheng B."/>
            <person name="Li C."/>
            <person name="Lai Q."/>
            <person name="Du M."/>
            <person name="Shao Z."/>
            <person name="Xu P."/>
            <person name="Yang C."/>
        </authorList>
    </citation>
    <scope>NUCLEOTIDE SEQUENCE [LARGE SCALE GENOMIC DNA]</scope>
    <source>
        <strain evidence="15 16">5DNS001</strain>
    </source>
</reference>
<feature type="active site" description="Proton acceptor for HNH nuclease domain" evidence="12">
    <location>
        <position position="910"/>
    </location>
</feature>
<feature type="binding site" evidence="12">
    <location>
        <position position="782"/>
    </location>
    <ligand>
        <name>Mg(2+)</name>
        <dbReference type="ChEBI" id="CHEBI:18420"/>
        <label>1</label>
    </ligand>
</feature>